<organism evidence="1 2">
    <name type="scientific">Gossypium arboreum</name>
    <name type="common">Tree cotton</name>
    <name type="synonym">Gossypium nanking</name>
    <dbReference type="NCBI Taxonomy" id="29729"/>
    <lineage>
        <taxon>Eukaryota</taxon>
        <taxon>Viridiplantae</taxon>
        <taxon>Streptophyta</taxon>
        <taxon>Embryophyta</taxon>
        <taxon>Tracheophyta</taxon>
        <taxon>Spermatophyta</taxon>
        <taxon>Magnoliopsida</taxon>
        <taxon>eudicotyledons</taxon>
        <taxon>Gunneridae</taxon>
        <taxon>Pentapetalae</taxon>
        <taxon>rosids</taxon>
        <taxon>malvids</taxon>
        <taxon>Malvales</taxon>
        <taxon>Malvaceae</taxon>
        <taxon>Malvoideae</taxon>
        <taxon>Gossypium</taxon>
    </lineage>
</organism>
<keyword evidence="2" id="KW-1185">Reference proteome</keyword>
<reference evidence="2" key="1">
    <citation type="submission" date="2014-09" db="EMBL/GenBank/DDBJ databases">
        <authorList>
            <person name="Mudge J."/>
            <person name="Ramaraj T."/>
            <person name="Lindquist I.E."/>
            <person name="Bharti A.K."/>
            <person name="Sundararajan A."/>
            <person name="Cameron C.T."/>
            <person name="Woodward J.E."/>
            <person name="May G.D."/>
            <person name="Brubaker C."/>
            <person name="Broadhvest J."/>
            <person name="Wilkins T.A."/>
        </authorList>
    </citation>
    <scope>NUCLEOTIDE SEQUENCE</scope>
    <source>
        <strain evidence="2">cv. AKA8401</strain>
    </source>
</reference>
<dbReference type="EMBL" id="KN441025">
    <property type="protein sequence ID" value="KHG27425.1"/>
    <property type="molecule type" value="Genomic_DNA"/>
</dbReference>
<proteinExistence type="predicted"/>
<gene>
    <name evidence="1" type="ORF">F383_14880</name>
</gene>
<name>A0A0B0PQX8_GOSAR</name>
<evidence type="ECO:0000313" key="1">
    <source>
        <dbReference type="EMBL" id="KHG27425.1"/>
    </source>
</evidence>
<protein>
    <submittedName>
        <fullName evidence="1">Uncharacterized protein</fullName>
    </submittedName>
</protein>
<accession>A0A0B0PQX8</accession>
<sequence length="144" mass="16667">MRPCPHILSEDINPFFHIQMLWSNLVDFSKDVSIISFLLDLDRGPRPIAHLSPRCSSASLRHDDSRIIFVGFNPQAMKQSPVFLHGLSAFFCCLLRPYLDDHIIFHFIKKSILHDKLFYLAIKCDSAPPFFDENTMQSKQKKTC</sequence>
<dbReference type="Proteomes" id="UP000032142">
    <property type="component" value="Unassembled WGS sequence"/>
</dbReference>
<evidence type="ECO:0000313" key="2">
    <source>
        <dbReference type="Proteomes" id="UP000032142"/>
    </source>
</evidence>
<dbReference type="AlphaFoldDB" id="A0A0B0PQX8"/>